<reference evidence="2" key="2">
    <citation type="submission" date="2007-03" db="EMBL/GenBank/DDBJ databases">
        <authorList>
            <consortium name="The International Medicago Genome Annotation Group"/>
        </authorList>
    </citation>
    <scope>NUCLEOTIDE SEQUENCE</scope>
</reference>
<protein>
    <submittedName>
        <fullName evidence="2">Uncharacterized protein</fullName>
    </submittedName>
</protein>
<reference evidence="2" key="1">
    <citation type="submission" date="2005-04" db="EMBL/GenBank/DDBJ databases">
        <authorList>
            <person name="Town C.D."/>
        </authorList>
    </citation>
    <scope>NUCLEOTIDE SEQUENCE</scope>
</reference>
<evidence type="ECO:0000313" key="2">
    <source>
        <dbReference type="EMBL" id="ABD33200.2"/>
    </source>
</evidence>
<gene>
    <name evidence="2" type="ORF">MtrDRAFT_AC157894g41v2</name>
</gene>
<sequence length="164" mass="17938">MRGRAQYANKKQNQQREARAEGVETQTEIPLSQSGPLGDQPSQEAETSRLSKKRNTYGLRGPVVIPNGFAARPPPIRGPPPLQPPIIRGPPIFQNSQMRGPPPLQPSTMRGASQVRASTHIMATSSLGIPPIRVPFPKSGPNTNEPDYMFFIPNPGMRDQNPSQ</sequence>
<accession>Q2HRS3</accession>
<evidence type="ECO:0000256" key="1">
    <source>
        <dbReference type="SAM" id="MobiDB-lite"/>
    </source>
</evidence>
<dbReference type="EMBL" id="AC157894">
    <property type="protein sequence ID" value="ABD33200.2"/>
    <property type="molecule type" value="Genomic_DNA"/>
</dbReference>
<dbReference type="AlphaFoldDB" id="Q2HRS3"/>
<feature type="compositionally biased region" description="Polar residues" evidence="1">
    <location>
        <begin position="24"/>
        <end position="45"/>
    </location>
</feature>
<feature type="compositionally biased region" description="Polar residues" evidence="1">
    <location>
        <begin position="106"/>
        <end position="127"/>
    </location>
</feature>
<feature type="compositionally biased region" description="Pro residues" evidence="1">
    <location>
        <begin position="72"/>
        <end position="88"/>
    </location>
</feature>
<feature type="region of interest" description="Disordered" evidence="1">
    <location>
        <begin position="1"/>
        <end position="164"/>
    </location>
</feature>
<organism evidence="2">
    <name type="scientific">Medicago truncatula</name>
    <name type="common">Barrel medic</name>
    <name type="synonym">Medicago tribuloides</name>
    <dbReference type="NCBI Taxonomy" id="3880"/>
    <lineage>
        <taxon>Eukaryota</taxon>
        <taxon>Viridiplantae</taxon>
        <taxon>Streptophyta</taxon>
        <taxon>Embryophyta</taxon>
        <taxon>Tracheophyta</taxon>
        <taxon>Spermatophyta</taxon>
        <taxon>Magnoliopsida</taxon>
        <taxon>eudicotyledons</taxon>
        <taxon>Gunneridae</taxon>
        <taxon>Pentapetalae</taxon>
        <taxon>rosids</taxon>
        <taxon>fabids</taxon>
        <taxon>Fabales</taxon>
        <taxon>Fabaceae</taxon>
        <taxon>Papilionoideae</taxon>
        <taxon>50 kb inversion clade</taxon>
        <taxon>NPAAA clade</taxon>
        <taxon>Hologalegina</taxon>
        <taxon>IRL clade</taxon>
        <taxon>Trifolieae</taxon>
        <taxon>Medicago</taxon>
    </lineage>
</organism>
<name>Q2HRS3_MEDTR</name>
<proteinExistence type="predicted"/>